<evidence type="ECO:0000256" key="8">
    <source>
        <dbReference type="SAM" id="Phobius"/>
    </source>
</evidence>
<evidence type="ECO:0000259" key="9">
    <source>
        <dbReference type="PROSITE" id="PS50928"/>
    </source>
</evidence>
<dbReference type="GO" id="GO:0043190">
    <property type="term" value="C:ATP-binding cassette (ABC) transporter complex"/>
    <property type="evidence" value="ECO:0007669"/>
    <property type="project" value="TreeGrafter"/>
</dbReference>
<dbReference type="GO" id="GO:0015226">
    <property type="term" value="F:carnitine transmembrane transporter activity"/>
    <property type="evidence" value="ECO:0007669"/>
    <property type="project" value="TreeGrafter"/>
</dbReference>
<dbReference type="InterPro" id="IPR000515">
    <property type="entry name" value="MetI-like"/>
</dbReference>
<dbReference type="GO" id="GO:0015871">
    <property type="term" value="P:choline transport"/>
    <property type="evidence" value="ECO:0007669"/>
    <property type="project" value="TreeGrafter"/>
</dbReference>
<evidence type="ECO:0000256" key="2">
    <source>
        <dbReference type="ARBA" id="ARBA00004236"/>
    </source>
</evidence>
<keyword evidence="4" id="KW-1003">Cell membrane</keyword>
<keyword evidence="6 8" id="KW-1133">Transmembrane helix</keyword>
<dbReference type="GO" id="GO:0031460">
    <property type="term" value="P:glycine betaine transport"/>
    <property type="evidence" value="ECO:0007669"/>
    <property type="project" value="TreeGrafter"/>
</dbReference>
<feature type="transmembrane region" description="Helical" evidence="8">
    <location>
        <begin position="220"/>
        <end position="240"/>
    </location>
</feature>
<dbReference type="GO" id="GO:0005275">
    <property type="term" value="F:amine transmembrane transporter activity"/>
    <property type="evidence" value="ECO:0007669"/>
    <property type="project" value="TreeGrafter"/>
</dbReference>
<dbReference type="FunFam" id="1.10.3720.10:FF:000001">
    <property type="entry name" value="Glycine betaine ABC transporter, permease"/>
    <property type="match status" value="1"/>
</dbReference>
<feature type="domain" description="ABC transmembrane type-1" evidence="9">
    <location>
        <begin position="94"/>
        <end position="273"/>
    </location>
</feature>
<organism evidence="10">
    <name type="scientific">marine metagenome</name>
    <dbReference type="NCBI Taxonomy" id="408172"/>
    <lineage>
        <taxon>unclassified sequences</taxon>
        <taxon>metagenomes</taxon>
        <taxon>ecological metagenomes</taxon>
    </lineage>
</organism>
<protein>
    <recommendedName>
        <fullName evidence="9">ABC transmembrane type-1 domain-containing protein</fullName>
    </recommendedName>
</protein>
<dbReference type="PANTHER" id="PTHR47737">
    <property type="entry name" value="GLYCINE BETAINE/PROLINE BETAINE TRANSPORT SYSTEM PERMEASE PROTEIN PROW"/>
    <property type="match status" value="1"/>
</dbReference>
<feature type="transmembrane region" description="Helical" evidence="8">
    <location>
        <begin position="416"/>
        <end position="437"/>
    </location>
</feature>
<gene>
    <name evidence="10" type="ORF">METZ01_LOCUS62849</name>
</gene>
<comment type="subcellular location">
    <subcellularLocation>
        <location evidence="2">Cell membrane</location>
    </subcellularLocation>
    <subcellularLocation>
        <location evidence="1">Membrane</location>
        <topology evidence="1">Multi-pass membrane protein</topology>
    </subcellularLocation>
</comment>
<keyword evidence="5 8" id="KW-0812">Transmembrane</keyword>
<dbReference type="Gene3D" id="1.10.3720.10">
    <property type="entry name" value="MetI-like"/>
    <property type="match status" value="1"/>
</dbReference>
<dbReference type="SUPFAM" id="SSF161098">
    <property type="entry name" value="MetI-like"/>
    <property type="match status" value="1"/>
</dbReference>
<feature type="transmembrane region" description="Helical" evidence="8">
    <location>
        <begin position="484"/>
        <end position="505"/>
    </location>
</feature>
<dbReference type="EMBL" id="UINC01003877">
    <property type="protein sequence ID" value="SVA09995.1"/>
    <property type="molecule type" value="Genomic_DNA"/>
</dbReference>
<feature type="transmembrane region" description="Helical" evidence="8">
    <location>
        <begin position="329"/>
        <end position="349"/>
    </location>
</feature>
<evidence type="ECO:0000256" key="3">
    <source>
        <dbReference type="ARBA" id="ARBA00022448"/>
    </source>
</evidence>
<evidence type="ECO:0000313" key="10">
    <source>
        <dbReference type="EMBL" id="SVA09995.1"/>
    </source>
</evidence>
<evidence type="ECO:0000256" key="6">
    <source>
        <dbReference type="ARBA" id="ARBA00022989"/>
    </source>
</evidence>
<dbReference type="Pfam" id="PF00528">
    <property type="entry name" value="BPD_transp_1"/>
    <property type="match status" value="1"/>
</dbReference>
<feature type="transmembrane region" description="Helical" evidence="8">
    <location>
        <begin position="47"/>
        <end position="67"/>
    </location>
</feature>
<dbReference type="PANTHER" id="PTHR47737:SF1">
    <property type="entry name" value="GLYCINE BETAINE_PROLINE BETAINE TRANSPORT SYSTEM PERMEASE PROTEIN PROW"/>
    <property type="match status" value="1"/>
</dbReference>
<feature type="transmembrane region" description="Helical" evidence="8">
    <location>
        <begin position="589"/>
        <end position="609"/>
    </location>
</feature>
<feature type="transmembrane region" description="Helical" evidence="8">
    <location>
        <begin position="149"/>
        <end position="172"/>
    </location>
</feature>
<evidence type="ECO:0000256" key="4">
    <source>
        <dbReference type="ARBA" id="ARBA00022475"/>
    </source>
</evidence>
<evidence type="ECO:0000256" key="7">
    <source>
        <dbReference type="ARBA" id="ARBA00023136"/>
    </source>
</evidence>
<feature type="transmembrane region" description="Helical" evidence="8">
    <location>
        <begin position="648"/>
        <end position="668"/>
    </location>
</feature>
<dbReference type="InterPro" id="IPR035906">
    <property type="entry name" value="MetI-like_sf"/>
</dbReference>
<feature type="transmembrane region" description="Helical" evidence="8">
    <location>
        <begin position="449"/>
        <end position="472"/>
    </location>
</feature>
<name>A0A381T192_9ZZZZ</name>
<feature type="transmembrane region" description="Helical" evidence="8">
    <location>
        <begin position="382"/>
        <end position="404"/>
    </location>
</feature>
<dbReference type="PROSITE" id="PS50928">
    <property type="entry name" value="ABC_TM1"/>
    <property type="match status" value="1"/>
</dbReference>
<reference evidence="10" key="1">
    <citation type="submission" date="2018-05" db="EMBL/GenBank/DDBJ databases">
        <authorList>
            <person name="Lanie J.A."/>
            <person name="Ng W.-L."/>
            <person name="Kazmierczak K.M."/>
            <person name="Andrzejewski T.M."/>
            <person name="Davidsen T.M."/>
            <person name="Wayne K.J."/>
            <person name="Tettelin H."/>
            <person name="Glass J.I."/>
            <person name="Rusch D."/>
            <person name="Podicherti R."/>
            <person name="Tsui H.-C.T."/>
            <person name="Winkler M.E."/>
        </authorList>
    </citation>
    <scope>NUCLEOTIDE SEQUENCE</scope>
</reference>
<sequence>MILDQWEVPFGDWVDQMVDWIDANLSWLLDAIRWPFSFLLDNFVDDFLIEIGWLWVVLATVIIGALVRTPKVGVAAGLAMGFCGLLGTNYWIETVRTLGMVLVAVILCAIVGIPLGILCGRVDSVWNVVRPILDAMQVVHAFVYMLPVIFFWSIGVVPGTMVTMVFALPPLIRLTNLGIRQVPEDVVEASRAYGATELRVLVDVQLPLARPALMTGLNQTLLMSIAMIGIAAIMGAGGLGRLVYRAVQNLDIAASAASGLALFLLAVVMDRLSQPEVSDGGNLFGRIHQAWTHRRNPEVLLEGVEDASLKPKDDSKDENYAPSVGRERIGMLLSGVGGAVAILSLFMTWSRDAGHLSGHARFADNDLAGQAFGGFAASGGSWVGYFTLGLGIFLLMGSVVFLRNPGSGSRWFSPDGATLASIAMLFTVLTHVVALSAPATVSYSHGFGAYLALIGAVVATVGSVMALLVAPYSPLRPLSLRVGWARVFAASVALIVIGVGAFSGWSFDERLSGQLTEDQQAEVARLQQEVKENPSKAALNTLEVGRIYNNARLSSKIVIDGMTDGWRVKGEPAVDSSGNRMTGSGLGRLALVAGLIGSVFMLPAAGVFGHGERLKWRWSAVTGGIGLGVLLIGMSWTASTMRVSPPLFVSGAGVLLTMCGGVFLFASSRPLLAEFHRKKVYDDDPSVPAEAVVAAE</sequence>
<feature type="transmembrane region" description="Helical" evidence="8">
    <location>
        <begin position="74"/>
        <end position="92"/>
    </location>
</feature>
<dbReference type="CDD" id="cd06261">
    <property type="entry name" value="TM_PBP2"/>
    <property type="match status" value="1"/>
</dbReference>
<accession>A0A381T192</accession>
<evidence type="ECO:0000256" key="5">
    <source>
        <dbReference type="ARBA" id="ARBA00022692"/>
    </source>
</evidence>
<proteinExistence type="predicted"/>
<evidence type="ECO:0000256" key="1">
    <source>
        <dbReference type="ARBA" id="ARBA00004141"/>
    </source>
</evidence>
<feature type="transmembrane region" description="Helical" evidence="8">
    <location>
        <begin position="616"/>
        <end position="636"/>
    </location>
</feature>
<keyword evidence="7 8" id="KW-0472">Membrane</keyword>
<feature type="transmembrane region" description="Helical" evidence="8">
    <location>
        <begin position="98"/>
        <end position="118"/>
    </location>
</feature>
<dbReference type="AlphaFoldDB" id="A0A381T192"/>
<keyword evidence="3" id="KW-0813">Transport</keyword>